<proteinExistence type="predicted"/>
<dbReference type="EMBL" id="JARQZJ010000001">
    <property type="protein sequence ID" value="KAK9869200.1"/>
    <property type="molecule type" value="Genomic_DNA"/>
</dbReference>
<accession>A0AAW1TIB4</accession>
<evidence type="ECO:0000313" key="2">
    <source>
        <dbReference type="Proteomes" id="UP001431783"/>
    </source>
</evidence>
<protein>
    <submittedName>
        <fullName evidence="1">Uncharacterized protein</fullName>
    </submittedName>
</protein>
<organism evidence="1 2">
    <name type="scientific">Henosepilachna vigintioctopunctata</name>
    <dbReference type="NCBI Taxonomy" id="420089"/>
    <lineage>
        <taxon>Eukaryota</taxon>
        <taxon>Metazoa</taxon>
        <taxon>Ecdysozoa</taxon>
        <taxon>Arthropoda</taxon>
        <taxon>Hexapoda</taxon>
        <taxon>Insecta</taxon>
        <taxon>Pterygota</taxon>
        <taxon>Neoptera</taxon>
        <taxon>Endopterygota</taxon>
        <taxon>Coleoptera</taxon>
        <taxon>Polyphaga</taxon>
        <taxon>Cucujiformia</taxon>
        <taxon>Coccinelloidea</taxon>
        <taxon>Coccinellidae</taxon>
        <taxon>Epilachninae</taxon>
        <taxon>Epilachnini</taxon>
        <taxon>Henosepilachna</taxon>
    </lineage>
</organism>
<dbReference type="AlphaFoldDB" id="A0AAW1TIB4"/>
<gene>
    <name evidence="1" type="ORF">WA026_002948</name>
</gene>
<comment type="caution">
    <text evidence="1">The sequence shown here is derived from an EMBL/GenBank/DDBJ whole genome shotgun (WGS) entry which is preliminary data.</text>
</comment>
<sequence length="61" mass="7519">FDTTAYNLETSRTQTLPHQKLYTSGYRKCVLNVKKVMVMIWLMEQLRHFQCLFWHRDELRI</sequence>
<evidence type="ECO:0000313" key="1">
    <source>
        <dbReference type="EMBL" id="KAK9869200.1"/>
    </source>
</evidence>
<keyword evidence="2" id="KW-1185">Reference proteome</keyword>
<feature type="non-terminal residue" evidence="1">
    <location>
        <position position="1"/>
    </location>
</feature>
<reference evidence="1 2" key="1">
    <citation type="submission" date="2023-03" db="EMBL/GenBank/DDBJ databases">
        <title>Genome insight into feeding habits of ladybird beetles.</title>
        <authorList>
            <person name="Li H.-S."/>
            <person name="Huang Y.-H."/>
            <person name="Pang H."/>
        </authorList>
    </citation>
    <scope>NUCLEOTIDE SEQUENCE [LARGE SCALE GENOMIC DNA]</scope>
    <source>
        <strain evidence="1">SYSU_2023b</strain>
        <tissue evidence="1">Whole body</tissue>
    </source>
</reference>
<dbReference type="Proteomes" id="UP001431783">
    <property type="component" value="Unassembled WGS sequence"/>
</dbReference>
<name>A0AAW1TIB4_9CUCU</name>